<proteinExistence type="predicted"/>
<name>A0A2U3KXL9_9BACT</name>
<dbReference type="Proteomes" id="UP000238701">
    <property type="component" value="Unassembled WGS sequence"/>
</dbReference>
<dbReference type="InterPro" id="IPR013216">
    <property type="entry name" value="Methyltransf_11"/>
</dbReference>
<dbReference type="Gene3D" id="3.40.50.150">
    <property type="entry name" value="Vaccinia Virus protein VP39"/>
    <property type="match status" value="1"/>
</dbReference>
<organism evidence="2 3">
    <name type="scientific">Candidatus Sulfotelmatobacter kueseliae</name>
    <dbReference type="NCBI Taxonomy" id="2042962"/>
    <lineage>
        <taxon>Bacteria</taxon>
        <taxon>Pseudomonadati</taxon>
        <taxon>Acidobacteriota</taxon>
        <taxon>Terriglobia</taxon>
        <taxon>Terriglobales</taxon>
        <taxon>Candidatus Korobacteraceae</taxon>
        <taxon>Candidatus Sulfotelmatobacter</taxon>
    </lineage>
</organism>
<dbReference type="Pfam" id="PF08241">
    <property type="entry name" value="Methyltransf_11"/>
    <property type="match status" value="1"/>
</dbReference>
<evidence type="ECO:0000313" key="3">
    <source>
        <dbReference type="Proteomes" id="UP000238701"/>
    </source>
</evidence>
<dbReference type="EMBL" id="OMOD01000148">
    <property type="protein sequence ID" value="SPF44426.1"/>
    <property type="molecule type" value="Genomic_DNA"/>
</dbReference>
<evidence type="ECO:0000259" key="1">
    <source>
        <dbReference type="Pfam" id="PF08241"/>
    </source>
</evidence>
<feature type="domain" description="Methyltransferase type 11" evidence="1">
    <location>
        <begin position="45"/>
        <end position="107"/>
    </location>
</feature>
<dbReference type="SUPFAM" id="SSF53335">
    <property type="entry name" value="S-adenosyl-L-methionine-dependent methyltransferases"/>
    <property type="match status" value="1"/>
</dbReference>
<evidence type="ECO:0000313" key="2">
    <source>
        <dbReference type="EMBL" id="SPF44426.1"/>
    </source>
</evidence>
<dbReference type="AlphaFoldDB" id="A0A2U3KXL9"/>
<reference evidence="3" key="1">
    <citation type="submission" date="2018-02" db="EMBL/GenBank/DDBJ databases">
        <authorList>
            <person name="Hausmann B."/>
        </authorList>
    </citation>
    <scope>NUCLEOTIDE SEQUENCE [LARGE SCALE GENOMIC DNA]</scope>
    <source>
        <strain evidence="3">Peat soil MAG SbA1</strain>
    </source>
</reference>
<sequence length="185" mass="21312">MRRADRMSSATDSGLRLRRWHECADTRSQVQGGPRVGAWMFRGSIALARQSNYGAGVSFLCTDEWTPDGTMELAFCNGVFHHIPLRERHDCLVAIRRALRPGGLFAFWENNPWNPGTRYVMSQCAFDENAITISPREARKILSGEGFRVLRTDSLFYFPRQLRLLQSTERWFRHLPVHSALRKSL</sequence>
<gene>
    <name evidence="2" type="ORF">SBA1_530062</name>
</gene>
<dbReference type="GO" id="GO:0008757">
    <property type="term" value="F:S-adenosylmethionine-dependent methyltransferase activity"/>
    <property type="evidence" value="ECO:0007669"/>
    <property type="project" value="InterPro"/>
</dbReference>
<dbReference type="InterPro" id="IPR029063">
    <property type="entry name" value="SAM-dependent_MTases_sf"/>
</dbReference>
<accession>A0A2U3KXL9</accession>
<protein>
    <recommendedName>
        <fullName evidence="1">Methyltransferase type 11 domain-containing protein</fullName>
    </recommendedName>
</protein>
<dbReference type="CDD" id="cd02440">
    <property type="entry name" value="AdoMet_MTases"/>
    <property type="match status" value="1"/>
</dbReference>